<evidence type="ECO:0000313" key="3">
    <source>
        <dbReference type="Proteomes" id="UP000639772"/>
    </source>
</evidence>
<sequence>MLWDPIRRDVVCNDSYAIIEFLNSVAPPGRDLAPPHLRDDIHRWNRLVYSSINNGVYRCGFAQSQAAYDIAVEELFAALDTVEANLAESRFLCGDELTLADVCLFTTLIRFDAVYHVLFRCTKRKLVEYPNLHGYTREIYQMPGVKETCDLDAIRDAYYGSLFPLNPSGIRPAMPDSAREMELLSLPHNRGAISSSSRKEHEAMAKFF</sequence>
<dbReference type="EMBL" id="JADCNM010000012">
    <property type="protein sequence ID" value="KAG0458639.1"/>
    <property type="molecule type" value="Genomic_DNA"/>
</dbReference>
<protein>
    <recommendedName>
        <fullName evidence="1">GST C-terminal domain-containing protein</fullName>
    </recommendedName>
</protein>
<dbReference type="Proteomes" id="UP000639772">
    <property type="component" value="Chromosome 12"/>
</dbReference>
<dbReference type="FunFam" id="1.20.1050.10:FF:000045">
    <property type="entry name" value="Glutathione S-transferase family protein"/>
    <property type="match status" value="1"/>
</dbReference>
<dbReference type="PROSITE" id="PS50405">
    <property type="entry name" value="GST_CTER"/>
    <property type="match status" value="1"/>
</dbReference>
<dbReference type="Gene3D" id="1.20.1050.10">
    <property type="match status" value="1"/>
</dbReference>
<accession>A0A835PW32</accession>
<dbReference type="InterPro" id="IPR010987">
    <property type="entry name" value="Glutathione-S-Trfase_C-like"/>
</dbReference>
<dbReference type="AlphaFoldDB" id="A0A835PW32"/>
<evidence type="ECO:0000313" key="2">
    <source>
        <dbReference type="EMBL" id="KAG0458639.1"/>
    </source>
</evidence>
<dbReference type="GO" id="GO:0005737">
    <property type="term" value="C:cytoplasm"/>
    <property type="evidence" value="ECO:0007669"/>
    <property type="project" value="TreeGrafter"/>
</dbReference>
<dbReference type="InterPro" id="IPR036282">
    <property type="entry name" value="Glutathione-S-Trfase_C_sf"/>
</dbReference>
<dbReference type="CDD" id="cd03190">
    <property type="entry name" value="GST_C_Omega_like"/>
    <property type="match status" value="1"/>
</dbReference>
<organism evidence="2 3">
    <name type="scientific">Vanilla planifolia</name>
    <name type="common">Vanilla</name>
    <dbReference type="NCBI Taxonomy" id="51239"/>
    <lineage>
        <taxon>Eukaryota</taxon>
        <taxon>Viridiplantae</taxon>
        <taxon>Streptophyta</taxon>
        <taxon>Embryophyta</taxon>
        <taxon>Tracheophyta</taxon>
        <taxon>Spermatophyta</taxon>
        <taxon>Magnoliopsida</taxon>
        <taxon>Liliopsida</taxon>
        <taxon>Asparagales</taxon>
        <taxon>Orchidaceae</taxon>
        <taxon>Vanilloideae</taxon>
        <taxon>Vanilleae</taxon>
        <taxon>Vanilla</taxon>
    </lineage>
</organism>
<name>A0A835PW32_VANPL</name>
<reference evidence="2 3" key="1">
    <citation type="journal article" date="2020" name="Nat. Food">
        <title>A phased Vanilla planifolia genome enables genetic improvement of flavour and production.</title>
        <authorList>
            <person name="Hasing T."/>
            <person name="Tang H."/>
            <person name="Brym M."/>
            <person name="Khazi F."/>
            <person name="Huang T."/>
            <person name="Chambers A.H."/>
        </authorList>
    </citation>
    <scope>NUCLEOTIDE SEQUENCE [LARGE SCALE GENOMIC DNA]</scope>
    <source>
        <tissue evidence="2">Leaf</tissue>
    </source>
</reference>
<dbReference type="InterPro" id="IPR047047">
    <property type="entry name" value="GST_Omega-like_C"/>
</dbReference>
<dbReference type="OrthoDB" id="2309723at2759"/>
<dbReference type="SUPFAM" id="SSF47616">
    <property type="entry name" value="GST C-terminal domain-like"/>
    <property type="match status" value="1"/>
</dbReference>
<comment type="caution">
    <text evidence="2">The sequence shown here is derived from an EMBL/GenBank/DDBJ whole genome shotgun (WGS) entry which is preliminary data.</text>
</comment>
<dbReference type="PANTHER" id="PTHR32419">
    <property type="entry name" value="GLUTATHIONYL-HYDROQUINONE REDUCTASE"/>
    <property type="match status" value="1"/>
</dbReference>
<dbReference type="PANTHER" id="PTHR32419:SF31">
    <property type="entry name" value="OS02G0814800 PROTEIN"/>
    <property type="match status" value="1"/>
</dbReference>
<evidence type="ECO:0000259" key="1">
    <source>
        <dbReference type="PROSITE" id="PS50405"/>
    </source>
</evidence>
<dbReference type="Pfam" id="PF13410">
    <property type="entry name" value="GST_C_2"/>
    <property type="match status" value="1"/>
</dbReference>
<gene>
    <name evidence="2" type="ORF">HPP92_021767</name>
</gene>
<dbReference type="InterPro" id="IPR016639">
    <property type="entry name" value="GST_Omega/GSH"/>
</dbReference>
<feature type="domain" description="GST C-terminal" evidence="1">
    <location>
        <begin position="34"/>
        <end position="168"/>
    </location>
</feature>
<proteinExistence type="predicted"/>
<dbReference type="GO" id="GO:0004364">
    <property type="term" value="F:glutathione transferase activity"/>
    <property type="evidence" value="ECO:0007669"/>
    <property type="project" value="InterPro"/>
</dbReference>